<dbReference type="PANTHER" id="PTHR34985">
    <property type="entry name" value="SLR0554 PROTEIN"/>
    <property type="match status" value="1"/>
</dbReference>
<dbReference type="Proteomes" id="UP000050973">
    <property type="component" value="Unassembled WGS sequence"/>
</dbReference>
<evidence type="ECO:0000313" key="2">
    <source>
        <dbReference type="EMBL" id="KRM16124.1"/>
    </source>
</evidence>
<comment type="caution">
    <text evidence="2">The sequence shown here is derived from an EMBL/GenBank/DDBJ whole genome shotgun (WGS) entry which is preliminary data.</text>
</comment>
<dbReference type="PANTHER" id="PTHR34985:SF1">
    <property type="entry name" value="SLR0554 PROTEIN"/>
    <property type="match status" value="1"/>
</dbReference>
<proteinExistence type="predicted"/>
<dbReference type="Pfam" id="PF05272">
    <property type="entry name" value="VapE-like_dom"/>
    <property type="match status" value="1"/>
</dbReference>
<gene>
    <name evidence="2" type="ORF">FC49_GL001538</name>
</gene>
<evidence type="ECO:0000313" key="3">
    <source>
        <dbReference type="Proteomes" id="UP000050973"/>
    </source>
</evidence>
<sequence length="393" mass="45766">MVNIEIILEHDKQLKDTFRFNEFTTEIDVVKPNRELLFKVGQLVDAYVDQIASYIENSPDYGVLFDNKKIRSAITVIAMRHKYNPILDYFNKAYAEWDKQNRLDNVMGDCLGVTETPVTQLITKLFFVGAVAKAHNPKAKFDFVLDLVGGQGAGKTTFLQKISPLGYYTDQFSTFDNKDDYAVMRRALIINDDEMTATNAASFEVLKKFITLQEFEYRKPYGHQAERFDKNFVMARTTNELYYLKDKTGERRFLPLHVNKDRQKYHPVTDLKPDYVQQLWGEAMHLYKDTDFSFALTKEQEEELNEHRQSFMYTDELEDKIDEALSNQFEGRDFITNDELSLAVAPGIDLVKNRKVANQISNIMVNRFGFRKSRKKFNGEVKRGFKKVNSGER</sequence>
<dbReference type="AlphaFoldDB" id="A0A0R1WP78"/>
<feature type="domain" description="Virulence-associated protein E-like" evidence="1">
    <location>
        <begin position="96"/>
        <end position="312"/>
    </location>
</feature>
<dbReference type="PATRIC" id="fig|1423779.3.peg.1591"/>
<evidence type="ECO:0000259" key="1">
    <source>
        <dbReference type="Pfam" id="PF05272"/>
    </source>
</evidence>
<dbReference type="InterPro" id="IPR007936">
    <property type="entry name" value="VapE-like_dom"/>
</dbReference>
<dbReference type="EMBL" id="AZGE01000005">
    <property type="protein sequence ID" value="KRM16124.1"/>
    <property type="molecule type" value="Genomic_DNA"/>
</dbReference>
<name>A0A0R1WP78_9LACO</name>
<accession>A0A0R1WP78</accession>
<organism evidence="2 3">
    <name type="scientific">Limosilactobacillus oris DSM 4864</name>
    <dbReference type="NCBI Taxonomy" id="1423779"/>
    <lineage>
        <taxon>Bacteria</taxon>
        <taxon>Bacillati</taxon>
        <taxon>Bacillota</taxon>
        <taxon>Bacilli</taxon>
        <taxon>Lactobacillales</taxon>
        <taxon>Lactobacillaceae</taxon>
        <taxon>Limosilactobacillus</taxon>
    </lineage>
</organism>
<protein>
    <submittedName>
        <fullName evidence="2">Virulence-associated E family protein</fullName>
    </submittedName>
</protein>
<reference evidence="2 3" key="1">
    <citation type="journal article" date="2015" name="Genome Announc.">
        <title>Expanding the biotechnology potential of lactobacilli through comparative genomics of 213 strains and associated genera.</title>
        <authorList>
            <person name="Sun Z."/>
            <person name="Harris H.M."/>
            <person name="McCann A."/>
            <person name="Guo C."/>
            <person name="Argimon S."/>
            <person name="Zhang W."/>
            <person name="Yang X."/>
            <person name="Jeffery I.B."/>
            <person name="Cooney J.C."/>
            <person name="Kagawa T.F."/>
            <person name="Liu W."/>
            <person name="Song Y."/>
            <person name="Salvetti E."/>
            <person name="Wrobel A."/>
            <person name="Rasinkangas P."/>
            <person name="Parkhill J."/>
            <person name="Rea M.C."/>
            <person name="O'Sullivan O."/>
            <person name="Ritari J."/>
            <person name="Douillard F.P."/>
            <person name="Paul Ross R."/>
            <person name="Yang R."/>
            <person name="Briner A.E."/>
            <person name="Felis G.E."/>
            <person name="de Vos W.M."/>
            <person name="Barrangou R."/>
            <person name="Klaenhammer T.R."/>
            <person name="Caufield P.W."/>
            <person name="Cui Y."/>
            <person name="Zhang H."/>
            <person name="O'Toole P.W."/>
        </authorList>
    </citation>
    <scope>NUCLEOTIDE SEQUENCE [LARGE SCALE GENOMIC DNA]</scope>
    <source>
        <strain evidence="2 3">DSM 4864</strain>
    </source>
</reference>